<dbReference type="PANTHER" id="PTHR47797:SF1">
    <property type="entry name" value="CYTOCHROME B561 DOMAIN-CONTAINING PROTEIN-RELATED"/>
    <property type="match status" value="1"/>
</dbReference>
<evidence type="ECO:0000256" key="1">
    <source>
        <dbReference type="ARBA" id="ARBA00004370"/>
    </source>
</evidence>
<feature type="transmembrane region" description="Helical" evidence="8">
    <location>
        <begin position="214"/>
        <end position="236"/>
    </location>
</feature>
<dbReference type="Proteomes" id="UP001365542">
    <property type="component" value="Unassembled WGS sequence"/>
</dbReference>
<dbReference type="PANTHER" id="PTHR47797">
    <property type="entry name" value="DEHYDROGENASE, PUTATIVE (AFU_ORTHOLOGUE AFUA_8G05805)-RELATED"/>
    <property type="match status" value="1"/>
</dbReference>
<evidence type="ECO:0000256" key="9">
    <source>
        <dbReference type="SAM" id="SignalP"/>
    </source>
</evidence>
<evidence type="ECO:0000256" key="2">
    <source>
        <dbReference type="ARBA" id="ARBA00022448"/>
    </source>
</evidence>
<keyword evidence="3 8" id="KW-0812">Transmembrane</keyword>
<keyword evidence="5 8" id="KW-1133">Transmembrane helix</keyword>
<dbReference type="SMART" id="SM00665">
    <property type="entry name" value="B561"/>
    <property type="match status" value="1"/>
</dbReference>
<feature type="transmembrane region" description="Helical" evidence="8">
    <location>
        <begin position="81"/>
        <end position="104"/>
    </location>
</feature>
<comment type="caution">
    <text evidence="11">The sequence shown here is derived from an EMBL/GenBank/DDBJ whole genome shotgun (WGS) entry which is preliminary data.</text>
</comment>
<feature type="transmembrane region" description="Helical" evidence="8">
    <location>
        <begin position="147"/>
        <end position="166"/>
    </location>
</feature>
<dbReference type="GO" id="GO:0016020">
    <property type="term" value="C:membrane"/>
    <property type="evidence" value="ECO:0007669"/>
    <property type="project" value="UniProtKB-SubCell"/>
</dbReference>
<evidence type="ECO:0000256" key="3">
    <source>
        <dbReference type="ARBA" id="ARBA00022692"/>
    </source>
</evidence>
<dbReference type="InterPro" id="IPR006593">
    <property type="entry name" value="Cyt_b561/ferric_Rdtase_TM"/>
</dbReference>
<evidence type="ECO:0000256" key="7">
    <source>
        <dbReference type="SAM" id="MobiDB-lite"/>
    </source>
</evidence>
<comment type="subcellular location">
    <subcellularLocation>
        <location evidence="1">Membrane</location>
    </subcellularLocation>
</comment>
<feature type="chain" id="PRO_5043653854" description="Cytochrome b561 domain-containing protein" evidence="9">
    <location>
        <begin position="21"/>
        <end position="274"/>
    </location>
</feature>
<evidence type="ECO:0000259" key="10">
    <source>
        <dbReference type="SMART" id="SM00665"/>
    </source>
</evidence>
<evidence type="ECO:0000313" key="11">
    <source>
        <dbReference type="EMBL" id="KAK6542319.1"/>
    </source>
</evidence>
<gene>
    <name evidence="11" type="ORF">TWF694_006278</name>
</gene>
<feature type="signal peptide" evidence="9">
    <location>
        <begin position="1"/>
        <end position="20"/>
    </location>
</feature>
<evidence type="ECO:0000256" key="5">
    <source>
        <dbReference type="ARBA" id="ARBA00022989"/>
    </source>
</evidence>
<protein>
    <recommendedName>
        <fullName evidence="10">Cytochrome b561 domain-containing protein</fullName>
    </recommendedName>
</protein>
<accession>A0AAV9XJL1</accession>
<reference evidence="11 12" key="1">
    <citation type="submission" date="2019-10" db="EMBL/GenBank/DDBJ databases">
        <authorList>
            <person name="Palmer J.M."/>
        </authorList>
    </citation>
    <scope>NUCLEOTIDE SEQUENCE [LARGE SCALE GENOMIC DNA]</scope>
    <source>
        <strain evidence="11 12">TWF694</strain>
    </source>
</reference>
<organism evidence="11 12">
    <name type="scientific">Orbilia ellipsospora</name>
    <dbReference type="NCBI Taxonomy" id="2528407"/>
    <lineage>
        <taxon>Eukaryota</taxon>
        <taxon>Fungi</taxon>
        <taxon>Dikarya</taxon>
        <taxon>Ascomycota</taxon>
        <taxon>Pezizomycotina</taxon>
        <taxon>Orbiliomycetes</taxon>
        <taxon>Orbiliales</taxon>
        <taxon>Orbiliaceae</taxon>
        <taxon>Orbilia</taxon>
    </lineage>
</organism>
<feature type="transmembrane region" description="Helical" evidence="8">
    <location>
        <begin position="111"/>
        <end position="135"/>
    </location>
</feature>
<evidence type="ECO:0000313" key="12">
    <source>
        <dbReference type="Proteomes" id="UP001365542"/>
    </source>
</evidence>
<feature type="domain" description="Cytochrome b561" evidence="10">
    <location>
        <begin position="82"/>
        <end position="203"/>
    </location>
</feature>
<keyword evidence="12" id="KW-1185">Reference proteome</keyword>
<feature type="transmembrane region" description="Helical" evidence="8">
    <location>
        <begin position="186"/>
        <end position="208"/>
    </location>
</feature>
<feature type="region of interest" description="Disordered" evidence="7">
    <location>
        <begin position="50"/>
        <end position="74"/>
    </location>
</feature>
<keyword evidence="6 8" id="KW-0472">Membrane</keyword>
<evidence type="ECO:0000256" key="4">
    <source>
        <dbReference type="ARBA" id="ARBA00022982"/>
    </source>
</evidence>
<keyword evidence="4" id="KW-0249">Electron transport</keyword>
<sequence>MRLTILFSLIFAFAFSSVATTQLHNKQSLHLRAPPTISHLDTPAFQITKRQNGPDSAAAEGGHGGRRTKKTTPAQRRNFRIAHGVIMGSAFTIGFPTGGIFIRVLKPPNHVYIHIFTQLFSTAMAFTGLGLGVWLGLNTRYLDYAHTIIGFAVVACLVIQPVIGAIHHWRYKKYKKPTWWGYAHRWFGRAIIVTGIVNGGIGLLLADNTKGGKIAYIAVAGTAGFVYLMVVVQWILRTRAVRKDKASMAMKRDYMESTDTAEPQEAAAHLMPTV</sequence>
<dbReference type="AlphaFoldDB" id="A0AAV9XJL1"/>
<keyword evidence="2" id="KW-0813">Transport</keyword>
<dbReference type="EMBL" id="JAVHJO010000002">
    <property type="protein sequence ID" value="KAK6542319.1"/>
    <property type="molecule type" value="Genomic_DNA"/>
</dbReference>
<dbReference type="Gene3D" id="1.20.120.1770">
    <property type="match status" value="1"/>
</dbReference>
<keyword evidence="9" id="KW-0732">Signal</keyword>
<name>A0AAV9XJL1_9PEZI</name>
<evidence type="ECO:0000256" key="8">
    <source>
        <dbReference type="SAM" id="Phobius"/>
    </source>
</evidence>
<evidence type="ECO:0000256" key="6">
    <source>
        <dbReference type="ARBA" id="ARBA00023136"/>
    </source>
</evidence>
<proteinExistence type="predicted"/>
<dbReference type="CDD" id="cd08760">
    <property type="entry name" value="Cyt_b561_FRRS1_like"/>
    <property type="match status" value="1"/>
</dbReference>